<organism evidence="13 14">
    <name type="scientific">Chitinivibrio alkaliphilus ACht1</name>
    <dbReference type="NCBI Taxonomy" id="1313304"/>
    <lineage>
        <taxon>Bacteria</taxon>
        <taxon>Pseudomonadati</taxon>
        <taxon>Fibrobacterota</taxon>
        <taxon>Chitinivibrionia</taxon>
        <taxon>Chitinivibrionales</taxon>
        <taxon>Chitinivibrionaceae</taxon>
        <taxon>Chitinivibrio</taxon>
    </lineage>
</organism>
<evidence type="ECO:0000256" key="2">
    <source>
        <dbReference type="ARBA" id="ARBA00002953"/>
    </source>
</evidence>
<keyword evidence="7 10" id="KW-0808">Transferase</keyword>
<comment type="pathway">
    <text evidence="3 10">Glycan biosynthesis; glycogen biosynthesis.</text>
</comment>
<evidence type="ECO:0000256" key="4">
    <source>
        <dbReference type="ARBA" id="ARBA00009000"/>
    </source>
</evidence>
<keyword evidence="14" id="KW-1185">Reference proteome</keyword>
<dbReference type="FunFam" id="2.60.40.10:FF:000169">
    <property type="entry name" value="1,4-alpha-glucan branching enzyme GlgB"/>
    <property type="match status" value="1"/>
</dbReference>
<dbReference type="InterPro" id="IPR044143">
    <property type="entry name" value="GlgB_N_E_set_prok"/>
</dbReference>
<comment type="function">
    <text evidence="2 10">Catalyzes the formation of the alpha-1,6-glucosidic linkages in glycogen by scission of a 1,4-alpha-linked oligosaccharide from growing alpha-1,4-glucan chains and the subsequent attachment of the oligosaccharide to the alpha-1,6 position.</text>
</comment>
<dbReference type="UniPathway" id="UPA00164"/>
<dbReference type="RefSeq" id="WP_022636446.1">
    <property type="nucleotide sequence ID" value="NZ_ASJR01000006.1"/>
</dbReference>
<dbReference type="PATRIC" id="fig|1313304.3.peg.905"/>
<dbReference type="GO" id="GO:0005829">
    <property type="term" value="C:cytosol"/>
    <property type="evidence" value="ECO:0007669"/>
    <property type="project" value="TreeGrafter"/>
</dbReference>
<dbReference type="InterPro" id="IPR006047">
    <property type="entry name" value="GH13_cat_dom"/>
</dbReference>
<keyword evidence="8 10" id="KW-0320">Glycogen biosynthesis</keyword>
<dbReference type="InterPro" id="IPR006048">
    <property type="entry name" value="A-amylase/branching_C"/>
</dbReference>
<evidence type="ECO:0000313" key="14">
    <source>
        <dbReference type="Proteomes" id="UP000017148"/>
    </source>
</evidence>
<dbReference type="PIRSF" id="PIRSF000463">
    <property type="entry name" value="GlgB"/>
    <property type="match status" value="1"/>
</dbReference>
<evidence type="ECO:0000313" key="13">
    <source>
        <dbReference type="EMBL" id="ERP32215.1"/>
    </source>
</evidence>
<dbReference type="NCBIfam" id="NF008967">
    <property type="entry name" value="PRK12313.1"/>
    <property type="match status" value="1"/>
</dbReference>
<dbReference type="Pfam" id="PF02806">
    <property type="entry name" value="Alpha-amylase_C"/>
    <property type="match status" value="1"/>
</dbReference>
<evidence type="ECO:0000256" key="1">
    <source>
        <dbReference type="ARBA" id="ARBA00000826"/>
    </source>
</evidence>
<dbReference type="Pfam" id="PF02922">
    <property type="entry name" value="CBM_48"/>
    <property type="match status" value="1"/>
</dbReference>
<keyword evidence="9 10" id="KW-0119">Carbohydrate metabolism</keyword>
<gene>
    <name evidence="10" type="primary">glgB</name>
    <name evidence="13" type="ORF">CALK_0947</name>
</gene>
<dbReference type="InterPro" id="IPR054169">
    <property type="entry name" value="GlgB_N"/>
</dbReference>
<evidence type="ECO:0000256" key="11">
    <source>
        <dbReference type="PIRSR" id="PIRSR000463-1"/>
    </source>
</evidence>
<dbReference type="GO" id="GO:0043169">
    <property type="term" value="F:cation binding"/>
    <property type="evidence" value="ECO:0007669"/>
    <property type="project" value="InterPro"/>
</dbReference>
<dbReference type="InterPro" id="IPR014756">
    <property type="entry name" value="Ig_E-set"/>
</dbReference>
<dbReference type="InterPro" id="IPR017853">
    <property type="entry name" value="GH"/>
</dbReference>
<comment type="similarity">
    <text evidence="4 10">Belongs to the glycosyl hydrolase 13 family. GlgB subfamily.</text>
</comment>
<dbReference type="GO" id="GO:0004553">
    <property type="term" value="F:hydrolase activity, hydrolyzing O-glycosyl compounds"/>
    <property type="evidence" value="ECO:0007669"/>
    <property type="project" value="InterPro"/>
</dbReference>
<dbReference type="AlphaFoldDB" id="U7DCN9"/>
<feature type="domain" description="Glycosyl hydrolase family 13 catalytic" evidence="12">
    <location>
        <begin position="257"/>
        <end position="605"/>
    </location>
</feature>
<comment type="catalytic activity">
    <reaction evidence="1 10">
        <text>Transfers a segment of a (1-&gt;4)-alpha-D-glucan chain to a primary hydroxy group in a similar glucan chain.</text>
        <dbReference type="EC" id="2.4.1.18"/>
    </reaction>
</comment>
<reference evidence="13 14" key="1">
    <citation type="journal article" date="2013" name="Environ. Microbiol.">
        <title>Genome analysis of Chitinivibrio alkaliphilus gen. nov., sp. nov., a novel extremely haloalkaliphilic anaerobic chitinolytic bacterium from the candidate phylum Termite Group 3.</title>
        <authorList>
            <person name="Sorokin D.Y."/>
            <person name="Gumerov V.M."/>
            <person name="Rakitin A.L."/>
            <person name="Beletsky A.V."/>
            <person name="Damste J.S."/>
            <person name="Muyzer G."/>
            <person name="Mardanov A.V."/>
            <person name="Ravin N.V."/>
        </authorList>
    </citation>
    <scope>NUCLEOTIDE SEQUENCE [LARGE SCALE GENOMIC DNA]</scope>
    <source>
        <strain evidence="13 14">ACht1</strain>
    </source>
</reference>
<dbReference type="STRING" id="1313304.CALK_0947"/>
<feature type="active site" description="Proton donor" evidence="10 11">
    <location>
        <position position="470"/>
    </location>
</feature>
<evidence type="ECO:0000256" key="8">
    <source>
        <dbReference type="ARBA" id="ARBA00023056"/>
    </source>
</evidence>
<protein>
    <recommendedName>
        <fullName evidence="10">1,4-alpha-glucan branching enzyme GlgB</fullName>
        <ecNumber evidence="10">2.4.1.18</ecNumber>
    </recommendedName>
    <alternativeName>
        <fullName evidence="10">1,4-alpha-D-glucan:1,4-alpha-D-glucan 6-glucosyl-transferase</fullName>
    </alternativeName>
    <alternativeName>
        <fullName evidence="10">Alpha-(1-&gt;4)-glucan branching enzyme</fullName>
    </alternativeName>
    <alternativeName>
        <fullName evidence="10">Glycogen branching enzyme</fullName>
        <shortName evidence="10">BE</shortName>
    </alternativeName>
</protein>
<dbReference type="InterPro" id="IPR013780">
    <property type="entry name" value="Glyco_hydro_b"/>
</dbReference>
<feature type="active site" description="Nucleophile" evidence="10 11">
    <location>
        <position position="417"/>
    </location>
</feature>
<dbReference type="SUPFAM" id="SSF81296">
    <property type="entry name" value="E set domains"/>
    <property type="match status" value="2"/>
</dbReference>
<dbReference type="InterPro" id="IPR037439">
    <property type="entry name" value="Branching_enzy"/>
</dbReference>
<accession>U7DCN9</accession>
<dbReference type="eggNOG" id="COG0296">
    <property type="taxonomic scope" value="Bacteria"/>
</dbReference>
<dbReference type="FunFam" id="3.20.20.80:FF:000003">
    <property type="entry name" value="1,4-alpha-glucan branching enzyme GlgB"/>
    <property type="match status" value="1"/>
</dbReference>
<dbReference type="SUPFAM" id="SSF51011">
    <property type="entry name" value="Glycosyl hydrolase domain"/>
    <property type="match status" value="1"/>
</dbReference>
<dbReference type="Gene3D" id="2.60.40.1180">
    <property type="entry name" value="Golgi alpha-mannosidase II"/>
    <property type="match status" value="1"/>
</dbReference>
<dbReference type="PANTHER" id="PTHR43651:SF3">
    <property type="entry name" value="1,4-ALPHA-GLUCAN-BRANCHING ENZYME"/>
    <property type="match status" value="1"/>
</dbReference>
<sequence>MKHDTTGILSTEEISCLLENSLKDPFSLLGMHRDETGVSVRTVQHRAVTVAVRKRGETSILCELTRIDDTAIFTGYIPDTQDIFPYDLAITYDTGYEFVTPDPYSFLPVLSEDDLYLFNQGNNNCIYEVMGAHTITHEGVTGTQFALWAPNADRVSVVGNFNLWDGRQHPMRMLGASGIWEIFIPYIGEDTVYKYEIRKCGTGHLTLKTDPYGYRQEPFPNHGSIVSSLDRHEWQDELWLEKRAETDWTNAPMLIYELHLGSWKKNGPDEEADYCTYQEIGRALVPYLKEMNYTHVEFMPVQEHPFVPSWGYQVGGFYAVNHRFGTPQDFQELVDYLHQNDIGVILDWVPGHFPKDEHVLSYFDGTHLYEHQDPREGFHTDWGTLIFNFGRNEVRNFLVSNALFWIDKFHIDGLRIDAVASMLYRNYSREEGEWIPNHYGGVENLEAIDFLRKTNDAVHAYHPGVLTIAEESTAFPGVTAPTNQGGLGFDFKWNMGWMHDTLEYFEKDPIHRKFHQGDLTYCLWYAFSEKFMLVLSHDEVVHGKKSLLEKMPGDDWQKFANLRMLYGWMYGHPGKKLLFMGGEFGMRNEWYEKREIDWWLLDESTCGIFHSRLQRMVADLNQLYLSHSSLWNYDYSHEKNFQWVDYQDRDHCVLSFTRGNPDLDEKLLFVFNLTPVVRHGYTFGIDEAGYYEEIFNSNAEIYGGEGMGNFNGVTTEPTPIHGRSNTFRLDLPPLAFLIFKIHREG</sequence>
<dbReference type="Gene3D" id="3.20.20.80">
    <property type="entry name" value="Glycosidases"/>
    <property type="match status" value="1"/>
</dbReference>
<dbReference type="Gene3D" id="2.60.40.10">
    <property type="entry name" value="Immunoglobulins"/>
    <property type="match status" value="1"/>
</dbReference>
<evidence type="ECO:0000256" key="9">
    <source>
        <dbReference type="ARBA" id="ARBA00023277"/>
    </source>
</evidence>
<comment type="subunit">
    <text evidence="10">Monomer.</text>
</comment>
<dbReference type="EC" id="2.4.1.18" evidence="10"/>
<proteinExistence type="inferred from homology"/>
<dbReference type="InterPro" id="IPR004193">
    <property type="entry name" value="Glyco_hydro_13_N"/>
</dbReference>
<dbReference type="InterPro" id="IPR006407">
    <property type="entry name" value="GlgB"/>
</dbReference>
<dbReference type="PANTHER" id="PTHR43651">
    <property type="entry name" value="1,4-ALPHA-GLUCAN-BRANCHING ENZYME"/>
    <property type="match status" value="1"/>
</dbReference>
<dbReference type="GO" id="GO:0003844">
    <property type="term" value="F:1,4-alpha-glucan branching enzyme activity"/>
    <property type="evidence" value="ECO:0007669"/>
    <property type="project" value="UniProtKB-UniRule"/>
</dbReference>
<evidence type="ECO:0000256" key="7">
    <source>
        <dbReference type="ARBA" id="ARBA00022679"/>
    </source>
</evidence>
<dbReference type="OrthoDB" id="9800174at2"/>
<dbReference type="InterPro" id="IPR013783">
    <property type="entry name" value="Ig-like_fold"/>
</dbReference>
<dbReference type="SMART" id="SM00642">
    <property type="entry name" value="Aamy"/>
    <property type="match status" value="1"/>
</dbReference>
<dbReference type="FunFam" id="2.60.40.1180:FF:000002">
    <property type="entry name" value="1,4-alpha-glucan branching enzyme GlgB"/>
    <property type="match status" value="1"/>
</dbReference>
<dbReference type="CDD" id="cd11322">
    <property type="entry name" value="AmyAc_Glg_BE"/>
    <property type="match status" value="1"/>
</dbReference>
<dbReference type="NCBIfam" id="TIGR01515">
    <property type="entry name" value="branching_enzym"/>
    <property type="match status" value="1"/>
</dbReference>
<keyword evidence="6 10" id="KW-0328">Glycosyltransferase</keyword>
<evidence type="ECO:0000256" key="5">
    <source>
        <dbReference type="ARBA" id="ARBA00022600"/>
    </source>
</evidence>
<evidence type="ECO:0000256" key="3">
    <source>
        <dbReference type="ARBA" id="ARBA00004964"/>
    </source>
</evidence>
<name>U7DCN9_9BACT</name>
<dbReference type="Proteomes" id="UP000017148">
    <property type="component" value="Unassembled WGS sequence"/>
</dbReference>
<dbReference type="EMBL" id="ASJR01000006">
    <property type="protein sequence ID" value="ERP32215.1"/>
    <property type="molecule type" value="Genomic_DNA"/>
</dbReference>
<evidence type="ECO:0000256" key="10">
    <source>
        <dbReference type="HAMAP-Rule" id="MF_00685"/>
    </source>
</evidence>
<evidence type="ECO:0000256" key="6">
    <source>
        <dbReference type="ARBA" id="ARBA00022676"/>
    </source>
</evidence>
<evidence type="ECO:0000259" key="12">
    <source>
        <dbReference type="SMART" id="SM00642"/>
    </source>
</evidence>
<dbReference type="HAMAP" id="MF_00685">
    <property type="entry name" value="GlgB"/>
    <property type="match status" value="1"/>
</dbReference>
<comment type="caution">
    <text evidence="13">The sequence shown here is derived from an EMBL/GenBank/DDBJ whole genome shotgun (WGS) entry which is preliminary data.</text>
</comment>
<dbReference type="GO" id="GO:0005978">
    <property type="term" value="P:glycogen biosynthetic process"/>
    <property type="evidence" value="ECO:0007669"/>
    <property type="project" value="UniProtKB-UniRule"/>
</dbReference>
<dbReference type="SUPFAM" id="SSF51445">
    <property type="entry name" value="(Trans)glycosidases"/>
    <property type="match status" value="1"/>
</dbReference>
<keyword evidence="5 10" id="KW-0321">Glycogen metabolism</keyword>
<dbReference type="CDD" id="cd02855">
    <property type="entry name" value="E_set_GBE_prok_N"/>
    <property type="match status" value="1"/>
</dbReference>
<dbReference type="Pfam" id="PF22019">
    <property type="entry name" value="GlgB_N"/>
    <property type="match status" value="1"/>
</dbReference>
<dbReference type="Pfam" id="PF00128">
    <property type="entry name" value="Alpha-amylase"/>
    <property type="match status" value="2"/>
</dbReference>
<dbReference type="NCBIfam" id="NF003811">
    <property type="entry name" value="PRK05402.1"/>
    <property type="match status" value="1"/>
</dbReference>